<dbReference type="AlphaFoldDB" id="A0A9P4IS82"/>
<dbReference type="Gene3D" id="1.10.1040.10">
    <property type="entry name" value="N-(1-d-carboxylethyl)-l-norvaline Dehydrogenase, domain 2"/>
    <property type="match status" value="1"/>
</dbReference>
<dbReference type="Gene3D" id="3.40.50.720">
    <property type="entry name" value="NAD(P)-binding Rossmann-like Domain"/>
    <property type="match status" value="1"/>
</dbReference>
<evidence type="ECO:0000313" key="12">
    <source>
        <dbReference type="Proteomes" id="UP000799772"/>
    </source>
</evidence>
<dbReference type="InterPro" id="IPR036291">
    <property type="entry name" value="NAD(P)-bd_dom_sf"/>
</dbReference>
<evidence type="ECO:0000256" key="4">
    <source>
        <dbReference type="ARBA" id="ARBA00022456"/>
    </source>
</evidence>
<gene>
    <name evidence="11" type="ORF">NA57DRAFT_51249</name>
</gene>
<reference evidence="11" key="1">
    <citation type="journal article" date="2020" name="Stud. Mycol.">
        <title>101 Dothideomycetes genomes: a test case for predicting lifestyles and emergence of pathogens.</title>
        <authorList>
            <person name="Haridas S."/>
            <person name="Albert R."/>
            <person name="Binder M."/>
            <person name="Bloem J."/>
            <person name="Labutti K."/>
            <person name="Salamov A."/>
            <person name="Andreopoulos B."/>
            <person name="Baker S."/>
            <person name="Barry K."/>
            <person name="Bills G."/>
            <person name="Bluhm B."/>
            <person name="Cannon C."/>
            <person name="Castanera R."/>
            <person name="Culley D."/>
            <person name="Daum C."/>
            <person name="Ezra D."/>
            <person name="Gonzalez J."/>
            <person name="Henrissat B."/>
            <person name="Kuo A."/>
            <person name="Liang C."/>
            <person name="Lipzen A."/>
            <person name="Lutzoni F."/>
            <person name="Magnuson J."/>
            <person name="Mondo S."/>
            <person name="Nolan M."/>
            <person name="Ohm R."/>
            <person name="Pangilinan J."/>
            <person name="Park H.-J."/>
            <person name="Ramirez L."/>
            <person name="Alfaro M."/>
            <person name="Sun H."/>
            <person name="Tritt A."/>
            <person name="Yoshinaga Y."/>
            <person name="Zwiers L.-H."/>
            <person name="Turgeon B."/>
            <person name="Goodwin S."/>
            <person name="Spatafora J."/>
            <person name="Crous P."/>
            <person name="Grigoriev I."/>
        </authorList>
    </citation>
    <scope>NUCLEOTIDE SEQUENCE</scope>
    <source>
        <strain evidence="11">CBS 133067</strain>
    </source>
</reference>
<organism evidence="11 12">
    <name type="scientific">Rhizodiscina lignyota</name>
    <dbReference type="NCBI Taxonomy" id="1504668"/>
    <lineage>
        <taxon>Eukaryota</taxon>
        <taxon>Fungi</taxon>
        <taxon>Dikarya</taxon>
        <taxon>Ascomycota</taxon>
        <taxon>Pezizomycotina</taxon>
        <taxon>Dothideomycetes</taxon>
        <taxon>Pleosporomycetidae</taxon>
        <taxon>Aulographales</taxon>
        <taxon>Rhizodiscinaceae</taxon>
        <taxon>Rhizodiscina</taxon>
    </lineage>
</organism>
<keyword evidence="5" id="KW-0560">Oxidoreductase</keyword>
<dbReference type="EMBL" id="ML978121">
    <property type="protein sequence ID" value="KAF2104423.1"/>
    <property type="molecule type" value="Genomic_DNA"/>
</dbReference>
<comment type="pathway">
    <text evidence="1">Amino-acid degradation; L-valine degradation.</text>
</comment>
<evidence type="ECO:0000256" key="3">
    <source>
        <dbReference type="ARBA" id="ARBA00012991"/>
    </source>
</evidence>
<keyword evidence="6" id="KW-0520">NAD</keyword>
<evidence type="ECO:0000259" key="10">
    <source>
        <dbReference type="Pfam" id="PF14833"/>
    </source>
</evidence>
<dbReference type="Proteomes" id="UP000799772">
    <property type="component" value="Unassembled WGS sequence"/>
</dbReference>
<dbReference type="SUPFAM" id="SSF51735">
    <property type="entry name" value="NAD(P)-binding Rossmann-fold domains"/>
    <property type="match status" value="1"/>
</dbReference>
<feature type="domain" description="3-hydroxyisobutyrate dehydrogenase-like NAD-binding" evidence="10">
    <location>
        <begin position="186"/>
        <end position="311"/>
    </location>
</feature>
<protein>
    <recommendedName>
        <fullName evidence="3">3-hydroxyisobutyrate dehydrogenase</fullName>
        <ecNumber evidence="3">1.1.1.31</ecNumber>
    </recommendedName>
</protein>
<dbReference type="EC" id="1.1.1.31" evidence="3"/>
<dbReference type="Pfam" id="PF14833">
    <property type="entry name" value="NAD_binding_11"/>
    <property type="match status" value="1"/>
</dbReference>
<dbReference type="InterPro" id="IPR006115">
    <property type="entry name" value="6PGDH_NADP-bd"/>
</dbReference>
<dbReference type="SUPFAM" id="SSF48179">
    <property type="entry name" value="6-phosphogluconate dehydrogenase C-terminal domain-like"/>
    <property type="match status" value="1"/>
</dbReference>
<dbReference type="InterPro" id="IPR013328">
    <property type="entry name" value="6PGD_dom2"/>
</dbReference>
<dbReference type="GO" id="GO:0051287">
    <property type="term" value="F:NAD binding"/>
    <property type="evidence" value="ECO:0007669"/>
    <property type="project" value="InterPro"/>
</dbReference>
<dbReference type="GO" id="GO:0050661">
    <property type="term" value="F:NADP binding"/>
    <property type="evidence" value="ECO:0007669"/>
    <property type="project" value="InterPro"/>
</dbReference>
<feature type="domain" description="6-phosphogluconate dehydrogenase NADP-binding" evidence="9">
    <location>
        <begin position="6"/>
        <end position="174"/>
    </location>
</feature>
<dbReference type="GO" id="GO:0005739">
    <property type="term" value="C:mitochondrion"/>
    <property type="evidence" value="ECO:0007669"/>
    <property type="project" value="TreeGrafter"/>
</dbReference>
<dbReference type="PIRSF" id="PIRSF000103">
    <property type="entry name" value="HIBADH"/>
    <property type="match status" value="1"/>
</dbReference>
<dbReference type="Pfam" id="PF03446">
    <property type="entry name" value="NAD_binding_2"/>
    <property type="match status" value="1"/>
</dbReference>
<evidence type="ECO:0000259" key="9">
    <source>
        <dbReference type="Pfam" id="PF03446"/>
    </source>
</evidence>
<dbReference type="GO" id="GO:0006574">
    <property type="term" value="P:L-valine catabolic process"/>
    <property type="evidence" value="ECO:0007669"/>
    <property type="project" value="TreeGrafter"/>
</dbReference>
<accession>A0A9P4IS82</accession>
<dbReference type="InterPro" id="IPR029154">
    <property type="entry name" value="HIBADH-like_NADP-bd"/>
</dbReference>
<evidence type="ECO:0000256" key="6">
    <source>
        <dbReference type="ARBA" id="ARBA00023027"/>
    </source>
</evidence>
<comment type="caution">
    <text evidence="11">The sequence shown here is derived from an EMBL/GenBank/DDBJ whole genome shotgun (WGS) entry which is preliminary data.</text>
</comment>
<dbReference type="FunFam" id="1.10.1040.10:FF:000006">
    <property type="entry name" value="3-hydroxyisobutyrate dehydrogenase"/>
    <property type="match status" value="1"/>
</dbReference>
<dbReference type="PANTHER" id="PTHR22981:SF81">
    <property type="entry name" value="DEHYDROGENASE, PUTATIVE-RELATED"/>
    <property type="match status" value="1"/>
</dbReference>
<evidence type="ECO:0000256" key="1">
    <source>
        <dbReference type="ARBA" id="ARBA00005109"/>
    </source>
</evidence>
<evidence type="ECO:0000256" key="2">
    <source>
        <dbReference type="ARBA" id="ARBA00006013"/>
    </source>
</evidence>
<keyword evidence="4" id="KW-0101">Branched-chain amino acid catabolism</keyword>
<feature type="active site" evidence="8">
    <location>
        <position position="192"/>
    </location>
</feature>
<comment type="catalytic activity">
    <reaction evidence="7">
        <text>3-hydroxy-2-methylpropanoate + NAD(+) = 2-methyl-3-oxopropanoate + NADH + H(+)</text>
        <dbReference type="Rhea" id="RHEA:17681"/>
        <dbReference type="ChEBI" id="CHEBI:11805"/>
        <dbReference type="ChEBI" id="CHEBI:15378"/>
        <dbReference type="ChEBI" id="CHEBI:57540"/>
        <dbReference type="ChEBI" id="CHEBI:57700"/>
        <dbReference type="ChEBI" id="CHEBI:57945"/>
        <dbReference type="EC" id="1.1.1.31"/>
    </reaction>
</comment>
<comment type="similarity">
    <text evidence="2">Belongs to the HIBADH-related family. 3-hydroxyisobutyrate dehydrogenase subfamily.</text>
</comment>
<evidence type="ECO:0000256" key="7">
    <source>
        <dbReference type="ARBA" id="ARBA00049197"/>
    </source>
</evidence>
<keyword evidence="12" id="KW-1185">Reference proteome</keyword>
<dbReference type="InterPro" id="IPR008927">
    <property type="entry name" value="6-PGluconate_DH-like_C_sf"/>
</dbReference>
<sequence>MANMNDISFIGIGNMGWGMALNVRRKMPKNATLFIHDINLDACERFKKVAAEEVKSGSVEIVKTSKEAAESANTVISIVPASKHVKAVYLTPGSGVIAASPSDKRLILECSTIDSETTREVGKALMDAGIGTYVDTPVSGGTGGAAAGILAFMLGCFETDSFATRVKDNVAMMGDPKKTFCCGKLGTGLAAKISNNYLSGCFNLAIAQSMAIGIRQGVDPKVLHEVIKASSGMSWMGTNKQPVPGIDPKFPSSNDYKPGFRVELMIKDLTLGSNSGKAVGINPTMADTALETYHKANEDDRCRDRDLTSVYLYVNDVK</sequence>
<name>A0A9P4IS82_9PEZI</name>
<evidence type="ECO:0000313" key="11">
    <source>
        <dbReference type="EMBL" id="KAF2104423.1"/>
    </source>
</evidence>
<dbReference type="OrthoDB" id="21615at2759"/>
<evidence type="ECO:0000256" key="5">
    <source>
        <dbReference type="ARBA" id="ARBA00023002"/>
    </source>
</evidence>
<proteinExistence type="inferred from homology"/>
<dbReference type="GO" id="GO:0008442">
    <property type="term" value="F:3-hydroxyisobutyrate dehydrogenase activity"/>
    <property type="evidence" value="ECO:0007669"/>
    <property type="project" value="UniProtKB-EC"/>
</dbReference>
<dbReference type="InterPro" id="IPR015815">
    <property type="entry name" value="HIBADH-related"/>
</dbReference>
<dbReference type="PANTHER" id="PTHR22981">
    <property type="entry name" value="3-HYDROXYISOBUTYRATE DEHYDROGENASE-RELATED"/>
    <property type="match status" value="1"/>
</dbReference>
<evidence type="ECO:0000256" key="8">
    <source>
        <dbReference type="PIRSR" id="PIRSR000103-1"/>
    </source>
</evidence>